<feature type="repeat" description="Solcar" evidence="8">
    <location>
        <begin position="234"/>
        <end position="386"/>
    </location>
</feature>
<feature type="transmembrane region" description="Helical" evidence="11">
    <location>
        <begin position="107"/>
        <end position="125"/>
    </location>
</feature>
<proteinExistence type="inferred from homology"/>
<evidence type="ECO:0000256" key="9">
    <source>
        <dbReference type="RuleBase" id="RU000488"/>
    </source>
</evidence>
<dbReference type="AlphaFoldDB" id="A0A0F7SEZ0"/>
<dbReference type="GO" id="GO:0015217">
    <property type="term" value="F:ADP transmembrane transporter activity"/>
    <property type="evidence" value="ECO:0007669"/>
    <property type="project" value="TreeGrafter"/>
</dbReference>
<keyword evidence="5" id="KW-0677">Repeat</keyword>
<evidence type="ECO:0000256" key="4">
    <source>
        <dbReference type="ARBA" id="ARBA00022692"/>
    </source>
</evidence>
<accession>A0A0F7SEZ0</accession>
<dbReference type="PANTHER" id="PTHR45939:SF1">
    <property type="entry name" value="MITOCHONDRIAL THIAMINE PYROPHOSPHATE CARRIER 1-RELATED"/>
    <property type="match status" value="1"/>
</dbReference>
<dbReference type="GO" id="GO:0016020">
    <property type="term" value="C:membrane"/>
    <property type="evidence" value="ECO:0007669"/>
    <property type="project" value="UniProtKB-SubCell"/>
</dbReference>
<feature type="repeat" description="Solcar" evidence="8">
    <location>
        <begin position="10"/>
        <end position="123"/>
    </location>
</feature>
<reference evidence="12" key="1">
    <citation type="submission" date="2014-08" db="EMBL/GenBank/DDBJ databases">
        <authorList>
            <person name="Sharma Rahul"/>
            <person name="Thines Marco"/>
        </authorList>
    </citation>
    <scope>NUCLEOTIDE SEQUENCE</scope>
</reference>
<protein>
    <submittedName>
        <fullName evidence="12">Predicted mitochondrial carrier protein</fullName>
    </submittedName>
</protein>
<feature type="region of interest" description="Disordered" evidence="10">
    <location>
        <begin position="44"/>
        <end position="66"/>
    </location>
</feature>
<organism evidence="12">
    <name type="scientific">Phaffia rhodozyma</name>
    <name type="common">Yeast</name>
    <name type="synonym">Xanthophyllomyces dendrorhous</name>
    <dbReference type="NCBI Taxonomy" id="264483"/>
    <lineage>
        <taxon>Eukaryota</taxon>
        <taxon>Fungi</taxon>
        <taxon>Dikarya</taxon>
        <taxon>Basidiomycota</taxon>
        <taxon>Agaricomycotina</taxon>
        <taxon>Tremellomycetes</taxon>
        <taxon>Cystofilobasidiales</taxon>
        <taxon>Mrakiaceae</taxon>
        <taxon>Phaffia</taxon>
    </lineage>
</organism>
<evidence type="ECO:0000256" key="7">
    <source>
        <dbReference type="ARBA" id="ARBA00023136"/>
    </source>
</evidence>
<feature type="compositionally biased region" description="Basic and acidic residues" evidence="10">
    <location>
        <begin position="47"/>
        <end position="62"/>
    </location>
</feature>
<feature type="compositionally biased region" description="Low complexity" evidence="10">
    <location>
        <begin position="274"/>
        <end position="287"/>
    </location>
</feature>
<dbReference type="Gene3D" id="1.50.40.10">
    <property type="entry name" value="Mitochondrial carrier domain"/>
    <property type="match status" value="2"/>
</dbReference>
<dbReference type="InterPro" id="IPR023395">
    <property type="entry name" value="MCP_dom_sf"/>
</dbReference>
<comment type="subcellular location">
    <subcellularLocation>
        <location evidence="1">Membrane</location>
        <topology evidence="1">Multi-pass membrane protein</topology>
    </subcellularLocation>
</comment>
<evidence type="ECO:0000256" key="3">
    <source>
        <dbReference type="ARBA" id="ARBA00022448"/>
    </source>
</evidence>
<keyword evidence="3 9" id="KW-0813">Transport</keyword>
<keyword evidence="4 8" id="KW-0812">Transmembrane</keyword>
<dbReference type="Pfam" id="PF00153">
    <property type="entry name" value="Mito_carr"/>
    <property type="match status" value="3"/>
</dbReference>
<dbReference type="InterPro" id="IPR018108">
    <property type="entry name" value="MCP_transmembrane"/>
</dbReference>
<feature type="repeat" description="Solcar" evidence="8">
    <location>
        <begin position="140"/>
        <end position="224"/>
    </location>
</feature>
<keyword evidence="7 8" id="KW-0472">Membrane</keyword>
<dbReference type="InterPro" id="IPR052217">
    <property type="entry name" value="Mito/Peroxisomal_Carrier"/>
</dbReference>
<evidence type="ECO:0000256" key="6">
    <source>
        <dbReference type="ARBA" id="ARBA00022989"/>
    </source>
</evidence>
<dbReference type="EMBL" id="LN483144">
    <property type="protein sequence ID" value="CDZ96605.1"/>
    <property type="molecule type" value="Genomic_DNA"/>
</dbReference>
<name>A0A0F7SEZ0_PHARH</name>
<evidence type="ECO:0000313" key="12">
    <source>
        <dbReference type="EMBL" id="CDZ96605.1"/>
    </source>
</evidence>
<dbReference type="PROSITE" id="PS50920">
    <property type="entry name" value="SOLCAR"/>
    <property type="match status" value="3"/>
</dbReference>
<dbReference type="SUPFAM" id="SSF103506">
    <property type="entry name" value="Mitochondrial carrier"/>
    <property type="match status" value="1"/>
</dbReference>
<evidence type="ECO:0000256" key="10">
    <source>
        <dbReference type="SAM" id="MobiDB-lite"/>
    </source>
</evidence>
<sequence>MSVSKQARELSPWGHALAGALGAVFANASIYPLDTIKTRIQAAGSEDEPRAIENAHSEKSTDGEVSSSIAVTSKKADDVITGLVRVLKEEGIAGYYKGFLANMLNTFSMQYAYFFFYSLVRSLYFKRLARKSGSIVPPTLSTAAELFLGAVAGAFAQVFTIPVAVIATRQQLSGSADKTGFLEVGREVIREDGITGLWRGLKPGLVLTINPAITYGAFERIKGTALRSTGKEKLSPGMAFLVGATSKSLATVVTYPYIMAKVRLQARTTSSEQVPVPSSTSVDYSSSLAPRPSEVASIERPTNESPAGPVSYAQVVKTSSTELVTGEEEQKNLAEKEKYGDAVNVLRQVYLKKGFTGWYQGMSAQILKAVLSQGILFMLKDQFESYTFLLLLLFSKAFKPTAAAAANISVPSTDQIRAKSVQAMKDVQEALPSAEKTISLAKRAAEVIGKDVVEKVVTDQVVGAISK</sequence>
<evidence type="ECO:0000256" key="11">
    <source>
        <dbReference type="SAM" id="Phobius"/>
    </source>
</evidence>
<evidence type="ECO:0000256" key="1">
    <source>
        <dbReference type="ARBA" id="ARBA00004141"/>
    </source>
</evidence>
<evidence type="ECO:0000256" key="5">
    <source>
        <dbReference type="ARBA" id="ARBA00022737"/>
    </source>
</evidence>
<feature type="transmembrane region" description="Helical" evidence="11">
    <location>
        <begin position="12"/>
        <end position="31"/>
    </location>
</feature>
<evidence type="ECO:0000256" key="8">
    <source>
        <dbReference type="PROSITE-ProRule" id="PRU00282"/>
    </source>
</evidence>
<feature type="transmembrane region" description="Helical" evidence="11">
    <location>
        <begin position="146"/>
        <end position="167"/>
    </location>
</feature>
<keyword evidence="6 11" id="KW-1133">Transmembrane helix</keyword>
<evidence type="ECO:0000256" key="2">
    <source>
        <dbReference type="ARBA" id="ARBA00006375"/>
    </source>
</evidence>
<dbReference type="PANTHER" id="PTHR45939">
    <property type="entry name" value="PEROXISOMAL MEMBRANE PROTEIN PMP34-RELATED"/>
    <property type="match status" value="1"/>
</dbReference>
<comment type="similarity">
    <text evidence="2 9">Belongs to the mitochondrial carrier (TC 2.A.29) family.</text>
</comment>
<feature type="region of interest" description="Disordered" evidence="10">
    <location>
        <begin position="269"/>
        <end position="311"/>
    </location>
</feature>